<keyword evidence="3" id="KW-1185">Reference proteome</keyword>
<dbReference type="AlphaFoldDB" id="Q67S47"/>
<evidence type="ECO:0000313" key="3">
    <source>
        <dbReference type="Proteomes" id="UP000000417"/>
    </source>
</evidence>
<name>Q67S47_SYMTH</name>
<evidence type="ECO:0000256" key="1">
    <source>
        <dbReference type="SAM" id="Phobius"/>
    </source>
</evidence>
<feature type="transmembrane region" description="Helical" evidence="1">
    <location>
        <begin position="50"/>
        <end position="67"/>
    </location>
</feature>
<gene>
    <name evidence="2" type="ordered locus">STH511</name>
</gene>
<sequence>MTVGGAAVEPHERVQAYERLLFRRNAAAWTTIIAAFVVLPLAARGWDPRVAGLVALGIFGAYIWFIWPHWRCPQCGHPLGRPARIMRCAWCGAPLTPDTPGGGASGR</sequence>
<dbReference type="HOGENOM" id="CLU_2208713_0_0_9"/>
<dbReference type="EMBL" id="AP006840">
    <property type="protein sequence ID" value="BAD39496.1"/>
    <property type="molecule type" value="Genomic_DNA"/>
</dbReference>
<dbReference type="Proteomes" id="UP000000417">
    <property type="component" value="Chromosome"/>
</dbReference>
<feature type="transmembrane region" description="Helical" evidence="1">
    <location>
        <begin position="26"/>
        <end position="43"/>
    </location>
</feature>
<organism evidence="2 3">
    <name type="scientific">Symbiobacterium thermophilum (strain DSM 24528 / JCM 14929 / IAM 14863 / T)</name>
    <dbReference type="NCBI Taxonomy" id="292459"/>
    <lineage>
        <taxon>Bacteria</taxon>
        <taxon>Bacillati</taxon>
        <taxon>Bacillota</taxon>
        <taxon>Clostridia</taxon>
        <taxon>Eubacteriales</taxon>
        <taxon>Symbiobacteriaceae</taxon>
        <taxon>Symbiobacterium</taxon>
    </lineage>
</organism>
<accession>Q67S47</accession>
<keyword evidence="1" id="KW-1133">Transmembrane helix</keyword>
<keyword evidence="1" id="KW-0812">Transmembrane</keyword>
<proteinExistence type="predicted"/>
<dbReference type="KEGG" id="sth:STH511"/>
<reference evidence="2 3" key="1">
    <citation type="journal article" date="2004" name="Nucleic Acids Res.">
        <title>Genome sequence of Symbiobacterium thermophilum, an uncultivable bacterium that depends on microbial commensalism.</title>
        <authorList>
            <person name="Ueda K."/>
            <person name="Yamashita A."/>
            <person name="Ishikawa J."/>
            <person name="Shimada M."/>
            <person name="Watsuji T."/>
            <person name="Morimura K."/>
            <person name="Ikeda H."/>
            <person name="Hattori M."/>
            <person name="Beppu T."/>
        </authorList>
    </citation>
    <scope>NUCLEOTIDE SEQUENCE [LARGE SCALE GENOMIC DNA]</scope>
    <source>
        <strain evidence="3">T / IAM 14863</strain>
    </source>
</reference>
<evidence type="ECO:0000313" key="2">
    <source>
        <dbReference type="EMBL" id="BAD39496.1"/>
    </source>
</evidence>
<protein>
    <submittedName>
        <fullName evidence="2">Uncharacterized protein</fullName>
    </submittedName>
</protein>
<keyword evidence="1" id="KW-0472">Membrane</keyword>
<dbReference type="STRING" id="292459.STH511"/>